<reference evidence="3" key="1">
    <citation type="submission" date="2021-01" db="EMBL/GenBank/DDBJ databases">
        <authorList>
            <consortium name="Genoscope - CEA"/>
            <person name="William W."/>
        </authorList>
    </citation>
    <scope>NUCLEOTIDE SEQUENCE</scope>
</reference>
<dbReference type="Proteomes" id="UP000683925">
    <property type="component" value="Unassembled WGS sequence"/>
</dbReference>
<dbReference type="SMART" id="SM00298">
    <property type="entry name" value="CHROMO"/>
    <property type="match status" value="1"/>
</dbReference>
<feature type="region of interest" description="Disordered" evidence="1">
    <location>
        <begin position="284"/>
        <end position="334"/>
    </location>
</feature>
<keyword evidence="4" id="KW-1185">Reference proteome</keyword>
<sequence>MRPTKQQDYQLITPRSPERILKKRILNNQVQYLMKWKGSEQTTWEYEENVRRSILEEFLQNQQSSSEQKQKNLKNAASQLPILQQVQQSLKHPSFSEELLLNKQKEMAQKFCSSYPQKCDEIDSVHLMLTNEDCVFEVKWKPRADGVVPISDFYQYDQFKLAAPLLFMNFLESCIVGHENNTDIKFYAPGKDNVERAQLIKRILLRNPKYSDSNKQHSYVIVEEQKQSDSPIQQSSKNTIINFTHSDSKKVIANQNAESSDKNHSPLQDSEKKNTILIQESVEIHQQLDSNSQQEVQQQQSTDGREIGELVDPDENQQNDEQLEQRSISLEPQK</sequence>
<feature type="compositionally biased region" description="Low complexity" evidence="1">
    <location>
        <begin position="287"/>
        <end position="301"/>
    </location>
</feature>
<dbReference type="OMA" id="TDIKFYA"/>
<evidence type="ECO:0000256" key="1">
    <source>
        <dbReference type="SAM" id="MobiDB-lite"/>
    </source>
</evidence>
<evidence type="ECO:0000313" key="3">
    <source>
        <dbReference type="EMBL" id="CAD8141927.1"/>
    </source>
</evidence>
<comment type="caution">
    <text evidence="3">The sequence shown here is derived from an EMBL/GenBank/DDBJ whole genome shotgun (WGS) entry which is preliminary data.</text>
</comment>
<name>A0A8S1SRX7_PAROT</name>
<accession>A0A8S1SRX7</accession>
<dbReference type="CDD" id="cd00024">
    <property type="entry name" value="CD_CSD"/>
    <property type="match status" value="1"/>
</dbReference>
<dbReference type="InterPro" id="IPR000953">
    <property type="entry name" value="Chromo/chromo_shadow_dom"/>
</dbReference>
<evidence type="ECO:0000259" key="2">
    <source>
        <dbReference type="PROSITE" id="PS50013"/>
    </source>
</evidence>
<dbReference type="EMBL" id="CAJJDP010000012">
    <property type="protein sequence ID" value="CAD8141927.1"/>
    <property type="molecule type" value="Genomic_DNA"/>
</dbReference>
<dbReference type="AlphaFoldDB" id="A0A8S1SRX7"/>
<dbReference type="PROSITE" id="PS50013">
    <property type="entry name" value="CHROMO_2"/>
    <property type="match status" value="1"/>
</dbReference>
<proteinExistence type="predicted"/>
<gene>
    <name evidence="3" type="ORF">POCTA_138.1.T0130205</name>
</gene>
<evidence type="ECO:0000313" key="4">
    <source>
        <dbReference type="Proteomes" id="UP000683925"/>
    </source>
</evidence>
<protein>
    <recommendedName>
        <fullName evidence="2">Chromo domain-containing protein</fullName>
    </recommendedName>
</protein>
<dbReference type="Pfam" id="PF00385">
    <property type="entry name" value="Chromo"/>
    <property type="match status" value="1"/>
</dbReference>
<feature type="compositionally biased region" description="Acidic residues" evidence="1">
    <location>
        <begin position="309"/>
        <end position="322"/>
    </location>
</feature>
<dbReference type="InterPro" id="IPR023780">
    <property type="entry name" value="Chromo_domain"/>
</dbReference>
<feature type="domain" description="Chromo" evidence="2">
    <location>
        <begin position="15"/>
        <end position="74"/>
    </location>
</feature>
<dbReference type="OrthoDB" id="8192126at2759"/>
<organism evidence="3 4">
    <name type="scientific">Paramecium octaurelia</name>
    <dbReference type="NCBI Taxonomy" id="43137"/>
    <lineage>
        <taxon>Eukaryota</taxon>
        <taxon>Sar</taxon>
        <taxon>Alveolata</taxon>
        <taxon>Ciliophora</taxon>
        <taxon>Intramacronucleata</taxon>
        <taxon>Oligohymenophorea</taxon>
        <taxon>Peniculida</taxon>
        <taxon>Parameciidae</taxon>
        <taxon>Paramecium</taxon>
    </lineage>
</organism>